<evidence type="ECO:0000313" key="2">
    <source>
        <dbReference type="Proteomes" id="UP000191056"/>
    </source>
</evidence>
<comment type="caution">
    <text evidence="1">The sequence shown here is derived from an EMBL/GenBank/DDBJ whole genome shotgun (WGS) entry which is preliminary data.</text>
</comment>
<gene>
    <name evidence="1" type="ORF">CLCHR_40430</name>
</gene>
<dbReference type="EMBL" id="MZGT01000075">
    <property type="protein sequence ID" value="OPJ58141.1"/>
    <property type="molecule type" value="Genomic_DNA"/>
</dbReference>
<keyword evidence="2" id="KW-1185">Reference proteome</keyword>
<reference evidence="1 2" key="1">
    <citation type="submission" date="2017-03" db="EMBL/GenBank/DDBJ databases">
        <title>Genome sequence of Clostridium chromiireducens DSM 23318.</title>
        <authorList>
            <person name="Poehlein A."/>
            <person name="Daniel R."/>
        </authorList>
    </citation>
    <scope>NUCLEOTIDE SEQUENCE [LARGE SCALE GENOMIC DNA]</scope>
    <source>
        <strain evidence="1 2">DSM 23318</strain>
    </source>
</reference>
<dbReference type="STRING" id="225345.CLCHR_40430"/>
<organism evidence="1 2">
    <name type="scientific">Clostridium chromiireducens</name>
    <dbReference type="NCBI Taxonomy" id="225345"/>
    <lineage>
        <taxon>Bacteria</taxon>
        <taxon>Bacillati</taxon>
        <taxon>Bacillota</taxon>
        <taxon>Clostridia</taxon>
        <taxon>Eubacteriales</taxon>
        <taxon>Clostridiaceae</taxon>
        <taxon>Clostridium</taxon>
    </lineage>
</organism>
<proteinExistence type="predicted"/>
<accession>A0A1V4IDW1</accession>
<evidence type="ECO:0000313" key="1">
    <source>
        <dbReference type="EMBL" id="OPJ58141.1"/>
    </source>
</evidence>
<name>A0A1V4IDW1_9CLOT</name>
<sequence length="101" mass="11285">MVDEIDITQSGKEGVKCDIGPKNRTTESIHSDTWHGTAANLAISNYIAVYPSVGCWKEQKHLGDGEEKIRYSLIVSISTPKIYTPIINKIENKIKIEVNIK</sequence>
<dbReference type="AlphaFoldDB" id="A0A1V4IDW1"/>
<dbReference type="OrthoDB" id="9759014at2"/>
<dbReference type="Proteomes" id="UP000191056">
    <property type="component" value="Unassembled WGS sequence"/>
</dbReference>
<protein>
    <submittedName>
        <fullName evidence="1">Uncharacterized protein</fullName>
    </submittedName>
</protein>
<dbReference type="RefSeq" id="WP_079441688.1">
    <property type="nucleotide sequence ID" value="NZ_MZGT01000075.1"/>
</dbReference>